<evidence type="ECO:0000313" key="2">
    <source>
        <dbReference type="EMBL" id="GLK56036.1"/>
    </source>
</evidence>
<evidence type="ECO:0000259" key="1">
    <source>
        <dbReference type="SMART" id="SM00642"/>
    </source>
</evidence>
<name>A0A9W6MSH3_9HYPH</name>
<dbReference type="Gene3D" id="3.30.1590.10">
    <property type="entry name" value="Maltooligosyl trehalose synthase, domain 2"/>
    <property type="match status" value="1"/>
</dbReference>
<dbReference type="EMBL" id="BSFF01000002">
    <property type="protein sequence ID" value="GLK56036.1"/>
    <property type="molecule type" value="Genomic_DNA"/>
</dbReference>
<dbReference type="InterPro" id="IPR017853">
    <property type="entry name" value="GH"/>
</dbReference>
<accession>A0A9W6MSH3</accession>
<dbReference type="EMBL" id="JAFBCY010000001">
    <property type="protein sequence ID" value="MBM7850743.1"/>
    <property type="molecule type" value="Genomic_DNA"/>
</dbReference>
<comment type="caution">
    <text evidence="2">The sequence shown here is derived from an EMBL/GenBank/DDBJ whole genome shotgun (WGS) entry which is preliminary data.</text>
</comment>
<dbReference type="InterPro" id="IPR012767">
    <property type="entry name" value="Trehalose_TreY"/>
</dbReference>
<dbReference type="GO" id="GO:0005992">
    <property type="term" value="P:trehalose biosynthetic process"/>
    <property type="evidence" value="ECO:0007669"/>
    <property type="project" value="TreeGrafter"/>
</dbReference>
<proteinExistence type="predicted"/>
<dbReference type="NCBIfam" id="TIGR02401">
    <property type="entry name" value="trehalose_TreY"/>
    <property type="match status" value="1"/>
</dbReference>
<dbReference type="AlphaFoldDB" id="A0A9W6MSH3"/>
<dbReference type="Gene3D" id="1.10.10.470">
    <property type="entry name" value="Maltooligosyl trehalose synthase, domain 4"/>
    <property type="match status" value="1"/>
</dbReference>
<dbReference type="CDD" id="cd11336">
    <property type="entry name" value="AmyAc_MTSase"/>
    <property type="match status" value="1"/>
</dbReference>
<dbReference type="Gene3D" id="1.10.150.200">
    <property type="entry name" value="Maltooligosyl trehalose synthase, domain 3"/>
    <property type="match status" value="1"/>
</dbReference>
<dbReference type="Pfam" id="PF00128">
    <property type="entry name" value="Alpha-amylase"/>
    <property type="match status" value="1"/>
</dbReference>
<dbReference type="Gene3D" id="3.20.20.80">
    <property type="entry name" value="Glycosidases"/>
    <property type="match status" value="1"/>
</dbReference>
<dbReference type="PANTHER" id="PTHR10357:SF216">
    <property type="entry name" value="MALTOOLIGOSYL TREHALOSE SYNTHASE-RELATED"/>
    <property type="match status" value="1"/>
</dbReference>
<evidence type="ECO:0000313" key="3">
    <source>
        <dbReference type="EMBL" id="MBM7850743.1"/>
    </source>
</evidence>
<dbReference type="GO" id="GO:0030980">
    <property type="term" value="P:alpha-glucan catabolic process"/>
    <property type="evidence" value="ECO:0007669"/>
    <property type="project" value="TreeGrafter"/>
</dbReference>
<sequence length="881" mass="96425">MTDPQTPAAPPRATMRLQFHKDFPFEKAIPLAPYLRKLGISHLYSSPILTARAGSMHGYDVVDPTTVNPELGGEDGLRALVGALRAEGLGLIVDIVPNHMAVGKDDNAWWLDVLTYGRGSRFAHFFDIDWEPADPALNGKILLPTLGSTYGETLRNGDLQITREGKRGGLVVRYADHMFPLRPEDRYEIEAAGLEAYDPSTEEGLARFHALLEKQNWRLAHWMVAGDEINWRRFFDVNELAGLRIADPAVFDATHELLLNLYAEGLVDGFRVDHIDGLMDPGGYARRLREHLDAAQSSRPGALAGQKAYLVVEKILGPGEELPQDWNVDGASGYDFMDEVSLLLHDASGEEKLSAFWAEISGRPADFHAEEEIARREILDRSFSSQLDQATDALHRVARLDFDTRDTARAAIRRGLVELLAHFPAYRTYANATEGRTEADKPIFARAMEKARQSILPADLPVLELLDGWLGGKPAVEEQPLLRDKAIRRFQQLSAPVAAKAVEDTAFYRHGKLLSRTDVGFDVATFAIDVATFHEKAAARARTFPNAMLTGATHDHKRGEDVRARLAALSEIPDEWIAAVTRWREAAAPLRTETAPSAGDEQILYQTLVGAWPHDLDPGDAEGCRTFANRVAGWQEKALREAKLATDWTTPNEAYETAARDLLMGILTGPDAGLRADIAAFADRIGPAGAANGLVQTLLKLTSPGVPDTYQGTEFWDLTLVDPDNRRPVDYAARETALARAETAEAAAGHWRDGATKQALIAAVLGERARRPDLFSKGAYEPLAVDGPLAADVVAFARRLGDESAVVVALRRTARLLGADPDFGLTAQDVAGTRVALPSHLATIDMIDRLSGRGVTRSAAIELSDLLRLPVAFLVPAPSER</sequence>
<keyword evidence="4" id="KW-1185">Reference proteome</keyword>
<dbReference type="GO" id="GO:0047470">
    <property type="term" value="F:(1,4)-alpha-D-glucan 1-alpha-D-glucosylmutase activity"/>
    <property type="evidence" value="ECO:0007669"/>
    <property type="project" value="TreeGrafter"/>
</dbReference>
<dbReference type="Proteomes" id="UP001143400">
    <property type="component" value="Unassembled WGS sequence"/>
</dbReference>
<evidence type="ECO:0000313" key="5">
    <source>
        <dbReference type="Proteomes" id="UP001143400"/>
    </source>
</evidence>
<reference evidence="3 4" key="2">
    <citation type="submission" date="2021-01" db="EMBL/GenBank/DDBJ databases">
        <title>Genomic Encyclopedia of Type Strains, Phase IV (KMG-IV): sequencing the most valuable type-strain genomes for metagenomic binning, comparative biology and taxonomic classification.</title>
        <authorList>
            <person name="Goeker M."/>
        </authorList>
    </citation>
    <scope>NUCLEOTIDE SEQUENCE [LARGE SCALE GENOMIC DNA]</scope>
    <source>
        <strain evidence="3 4">DSM 6130</strain>
    </source>
</reference>
<feature type="domain" description="Glycosyl hydrolase family 13 catalytic" evidence="1">
    <location>
        <begin position="12"/>
        <end position="452"/>
    </location>
</feature>
<protein>
    <submittedName>
        <fullName evidence="2">Malto-oligosyltrehalose synthase</fullName>
    </submittedName>
</protein>
<dbReference type="SMART" id="SM00642">
    <property type="entry name" value="Aamy"/>
    <property type="match status" value="1"/>
</dbReference>
<evidence type="ECO:0000313" key="4">
    <source>
        <dbReference type="Proteomes" id="UP000758856"/>
    </source>
</evidence>
<organism evidence="2 5">
    <name type="scientific">Methylopila capsulata</name>
    <dbReference type="NCBI Taxonomy" id="61654"/>
    <lineage>
        <taxon>Bacteria</taxon>
        <taxon>Pseudomonadati</taxon>
        <taxon>Pseudomonadota</taxon>
        <taxon>Alphaproteobacteria</taxon>
        <taxon>Hyphomicrobiales</taxon>
        <taxon>Methylopilaceae</taxon>
        <taxon>Methylopila</taxon>
    </lineage>
</organism>
<dbReference type="InterPro" id="IPR006047">
    <property type="entry name" value="GH13_cat_dom"/>
</dbReference>
<dbReference type="RefSeq" id="WP_204949130.1">
    <property type="nucleotide sequence ID" value="NZ_BSFF01000002.1"/>
</dbReference>
<reference evidence="2" key="1">
    <citation type="journal article" date="2014" name="Int. J. Syst. Evol. Microbiol.">
        <title>Complete genome sequence of Corynebacterium casei LMG S-19264T (=DSM 44701T), isolated from a smear-ripened cheese.</title>
        <authorList>
            <consortium name="US DOE Joint Genome Institute (JGI-PGF)"/>
            <person name="Walter F."/>
            <person name="Albersmeier A."/>
            <person name="Kalinowski J."/>
            <person name="Ruckert C."/>
        </authorList>
    </citation>
    <scope>NUCLEOTIDE SEQUENCE</scope>
    <source>
        <strain evidence="2">VKM B-1606</strain>
    </source>
</reference>
<dbReference type="SUPFAM" id="SSF51445">
    <property type="entry name" value="(Trans)glycosidases"/>
    <property type="match status" value="1"/>
</dbReference>
<dbReference type="InterPro" id="IPR013797">
    <property type="entry name" value="Maltooligo_trehalose_synth_4"/>
</dbReference>
<gene>
    <name evidence="2" type="primary">glgY</name>
    <name evidence="2" type="ORF">GCM10008170_20550</name>
    <name evidence="3" type="ORF">JOD31_000955</name>
</gene>
<dbReference type="Proteomes" id="UP000758856">
    <property type="component" value="Unassembled WGS sequence"/>
</dbReference>
<reference evidence="2" key="3">
    <citation type="submission" date="2023-01" db="EMBL/GenBank/DDBJ databases">
        <authorList>
            <person name="Sun Q."/>
            <person name="Evtushenko L."/>
        </authorList>
    </citation>
    <scope>NUCLEOTIDE SEQUENCE</scope>
    <source>
        <strain evidence="2">VKM B-1606</strain>
    </source>
</reference>
<dbReference type="PANTHER" id="PTHR10357">
    <property type="entry name" value="ALPHA-AMYLASE FAMILY MEMBER"/>
    <property type="match status" value="1"/>
</dbReference>